<feature type="signal peptide" evidence="1">
    <location>
        <begin position="1"/>
        <end position="21"/>
    </location>
</feature>
<evidence type="ECO:0000313" key="3">
    <source>
        <dbReference type="Proteomes" id="UP000199800"/>
    </source>
</evidence>
<dbReference type="EMBL" id="FOHN01000002">
    <property type="protein sequence ID" value="SES71928.1"/>
    <property type="molecule type" value="Genomic_DNA"/>
</dbReference>
<dbReference type="OrthoDB" id="1988248at2"/>
<dbReference type="Proteomes" id="UP000199800">
    <property type="component" value="Unassembled WGS sequence"/>
</dbReference>
<protein>
    <recommendedName>
        <fullName evidence="4">Lipoprotein</fullName>
    </recommendedName>
</protein>
<keyword evidence="3" id="KW-1185">Reference proteome</keyword>
<keyword evidence="1" id="KW-0732">Signal</keyword>
<evidence type="ECO:0008006" key="4">
    <source>
        <dbReference type="Google" id="ProtNLM"/>
    </source>
</evidence>
<reference evidence="2 3" key="1">
    <citation type="submission" date="2016-10" db="EMBL/GenBank/DDBJ databases">
        <authorList>
            <person name="de Groot N.N."/>
        </authorList>
    </citation>
    <scope>NUCLEOTIDE SEQUENCE [LARGE SCALE GENOMIC DNA]</scope>
    <source>
        <strain evidence="2 3">DSM 1801</strain>
    </source>
</reference>
<sequence>MRKKTGLILLLFLLTGLTACAKVPENKQVKQTGKVTSQSDNIQMDTLSKVLEQAKKYKEITCDNLYFEQEFEVNKPEEIGLLAFKQKEHFHKDGMEILRKFIGKINPEAIEDKNFTIPGLQYIDKKDGKSFSIENNGFLFFGTEEADKWLSIPDESGEYTRIDQISLDSAYEEETYQWKGTTLKLSEMTEEAQKYADGFTKEYDSMDWKPSSVNIYTNKEGEYFFEYLFTKSYKGVHLFYGDYRYSMKYMKELYVSVMQPFLVLDSSKEMMIIDNLPGIMDYVETKKNYDKILTLESAAKCLSNKLSSYKAYNVYHANLEYRLVRTKGGEVDDPGFYYCDWAAGNEYEARPCWTFYLSNDLSKELNQRTFAMVDCITGEVEFVSGR</sequence>
<proteinExistence type="predicted"/>
<feature type="chain" id="PRO_5011480677" description="Lipoprotein" evidence="1">
    <location>
        <begin position="22"/>
        <end position="386"/>
    </location>
</feature>
<dbReference type="PROSITE" id="PS51257">
    <property type="entry name" value="PROKAR_LIPOPROTEIN"/>
    <property type="match status" value="1"/>
</dbReference>
<evidence type="ECO:0000256" key="1">
    <source>
        <dbReference type="SAM" id="SignalP"/>
    </source>
</evidence>
<gene>
    <name evidence="2" type="ORF">SAMN04487772_102178</name>
</gene>
<dbReference type="AlphaFoldDB" id="A0A1H9YRX7"/>
<organism evidence="2 3">
    <name type="scientific">[Clostridium] polysaccharolyticum</name>
    <dbReference type="NCBI Taxonomy" id="29364"/>
    <lineage>
        <taxon>Bacteria</taxon>
        <taxon>Bacillati</taxon>
        <taxon>Bacillota</taxon>
        <taxon>Clostridia</taxon>
        <taxon>Lachnospirales</taxon>
        <taxon>Lachnospiraceae</taxon>
    </lineage>
</organism>
<dbReference type="STRING" id="29364.SAMN04487772_102178"/>
<evidence type="ECO:0000313" key="2">
    <source>
        <dbReference type="EMBL" id="SES71928.1"/>
    </source>
</evidence>
<name>A0A1H9YRX7_9FIRM</name>
<accession>A0A1H9YRX7</accession>
<dbReference type="RefSeq" id="WP_092475722.1">
    <property type="nucleotide sequence ID" value="NZ_FOHN01000002.1"/>
</dbReference>